<organism evidence="3 4">
    <name type="scientific">Candidatus Limousia pullorum</name>
    <dbReference type="NCBI Taxonomy" id="2840860"/>
    <lineage>
        <taxon>Bacteria</taxon>
        <taxon>Bacillati</taxon>
        <taxon>Bacillota</taxon>
        <taxon>Clostridia</taxon>
        <taxon>Eubacteriales</taxon>
        <taxon>Oscillospiraceae</taxon>
        <taxon>Oscillospiraceae incertae sedis</taxon>
        <taxon>Candidatus Limousia</taxon>
    </lineage>
</organism>
<dbReference type="EMBL" id="DVNG01000058">
    <property type="protein sequence ID" value="HIU50161.1"/>
    <property type="molecule type" value="Genomic_DNA"/>
</dbReference>
<evidence type="ECO:0000259" key="2">
    <source>
        <dbReference type="Pfam" id="PF07670"/>
    </source>
</evidence>
<evidence type="ECO:0000256" key="1">
    <source>
        <dbReference type="SAM" id="Phobius"/>
    </source>
</evidence>
<comment type="caution">
    <text evidence="3">The sequence shown here is derived from an EMBL/GenBank/DDBJ whole genome shotgun (WGS) entry which is preliminary data.</text>
</comment>
<dbReference type="Proteomes" id="UP000824118">
    <property type="component" value="Unassembled WGS sequence"/>
</dbReference>
<dbReference type="Pfam" id="PF07670">
    <property type="entry name" value="Gate"/>
    <property type="match status" value="1"/>
</dbReference>
<reference evidence="3" key="2">
    <citation type="journal article" date="2021" name="PeerJ">
        <title>Extensive microbial diversity within the chicken gut microbiome revealed by metagenomics and culture.</title>
        <authorList>
            <person name="Gilroy R."/>
            <person name="Ravi A."/>
            <person name="Getino M."/>
            <person name="Pursley I."/>
            <person name="Horton D.L."/>
            <person name="Alikhan N.F."/>
            <person name="Baker D."/>
            <person name="Gharbi K."/>
            <person name="Hall N."/>
            <person name="Watson M."/>
            <person name="Adriaenssens E.M."/>
            <person name="Foster-Nyarko E."/>
            <person name="Jarju S."/>
            <person name="Secka A."/>
            <person name="Antonio M."/>
            <person name="Oren A."/>
            <person name="Chaudhuri R.R."/>
            <person name="La Ragione R."/>
            <person name="Hildebrand F."/>
            <person name="Pallen M.J."/>
        </authorList>
    </citation>
    <scope>NUCLEOTIDE SEQUENCE</scope>
    <source>
        <strain evidence="3">ChiGjej1B1-1684</strain>
    </source>
</reference>
<accession>A0A9D1LY72</accession>
<evidence type="ECO:0000313" key="3">
    <source>
        <dbReference type="EMBL" id="HIU50161.1"/>
    </source>
</evidence>
<feature type="domain" description="Nucleoside transporter/FeoB GTPase Gate" evidence="2">
    <location>
        <begin position="42"/>
        <end position="154"/>
    </location>
</feature>
<gene>
    <name evidence="3" type="ORF">IAD22_04020</name>
</gene>
<keyword evidence="1" id="KW-1133">Transmembrane helix</keyword>
<reference evidence="3" key="1">
    <citation type="submission" date="2020-10" db="EMBL/GenBank/DDBJ databases">
        <authorList>
            <person name="Gilroy R."/>
        </authorList>
    </citation>
    <scope>NUCLEOTIDE SEQUENCE</scope>
    <source>
        <strain evidence="3">ChiGjej1B1-1684</strain>
    </source>
</reference>
<protein>
    <submittedName>
        <fullName evidence="3">Spore maturation protein A</fullName>
    </submittedName>
</protein>
<evidence type="ECO:0000313" key="4">
    <source>
        <dbReference type="Proteomes" id="UP000824118"/>
    </source>
</evidence>
<feature type="transmembrane region" description="Helical" evidence="1">
    <location>
        <begin position="33"/>
        <end position="54"/>
    </location>
</feature>
<dbReference type="InterPro" id="IPR011642">
    <property type="entry name" value="Gate_dom"/>
</dbReference>
<proteinExistence type="predicted"/>
<keyword evidence="1" id="KW-0472">Membrane</keyword>
<feature type="transmembrane region" description="Helical" evidence="1">
    <location>
        <begin position="165"/>
        <end position="187"/>
    </location>
</feature>
<dbReference type="AlphaFoldDB" id="A0A9D1LY72"/>
<feature type="transmembrane region" description="Helical" evidence="1">
    <location>
        <begin position="132"/>
        <end position="153"/>
    </location>
</feature>
<name>A0A9D1LY72_9FIRM</name>
<sequence>MLNYIFAVFIGGSVLCSFFLGTAEQLTSGLLESAEVSVSLLLTIGGGLCFWCGFMEIMRECGATAVAAKIFSPVLKHLFPNIDVKSKAFENISLNVGANFLGLGNAATPFGLAAMKEIKKLDRCDDTASDNMIVFVVLNTASIQLLPTMIGTLRAKYGSQSPFDIIPCIWIASSIALIVGITAVKLLNKRGRKA</sequence>
<keyword evidence="1" id="KW-0812">Transmembrane</keyword>